<proteinExistence type="predicted"/>
<gene>
    <name evidence="2" type="ordered locus">MTR_7g075560</name>
</gene>
<protein>
    <submittedName>
        <fullName evidence="2 3">Uncharacterized protein</fullName>
    </submittedName>
</protein>
<dbReference type="EMBL" id="CM001223">
    <property type="protein sequence ID" value="AES79994.1"/>
    <property type="molecule type" value="Genomic_DNA"/>
</dbReference>
<accession>G7L1C5</accession>
<sequence length="121" mass="14317">MENAFRSIIKYPNSGMDSLLHPIPFRSIPFRSIPLRSIMFHQSKQSLKVLGLDVDDPFNEPTLVSEPDSTKGTTEAVGPLRRKQQRRYKQCRSICWRNQQRRYKQGLPLERRSMMNRWTHT</sequence>
<evidence type="ECO:0000256" key="1">
    <source>
        <dbReference type="SAM" id="MobiDB-lite"/>
    </source>
</evidence>
<dbReference type="AlphaFoldDB" id="G7L1C5"/>
<reference evidence="2 4" key="2">
    <citation type="journal article" date="2014" name="BMC Genomics">
        <title>An improved genome release (version Mt4.0) for the model legume Medicago truncatula.</title>
        <authorList>
            <person name="Tang H."/>
            <person name="Krishnakumar V."/>
            <person name="Bidwell S."/>
            <person name="Rosen B."/>
            <person name="Chan A."/>
            <person name="Zhou S."/>
            <person name="Gentzbittel L."/>
            <person name="Childs K.L."/>
            <person name="Yandell M."/>
            <person name="Gundlach H."/>
            <person name="Mayer K.F."/>
            <person name="Schwartz D.C."/>
            <person name="Town C.D."/>
        </authorList>
    </citation>
    <scope>GENOME REANNOTATION</scope>
    <source>
        <strain evidence="3 4">cv. Jemalong A17</strain>
    </source>
</reference>
<organism evidence="2 4">
    <name type="scientific">Medicago truncatula</name>
    <name type="common">Barrel medic</name>
    <name type="synonym">Medicago tribuloides</name>
    <dbReference type="NCBI Taxonomy" id="3880"/>
    <lineage>
        <taxon>Eukaryota</taxon>
        <taxon>Viridiplantae</taxon>
        <taxon>Streptophyta</taxon>
        <taxon>Embryophyta</taxon>
        <taxon>Tracheophyta</taxon>
        <taxon>Spermatophyta</taxon>
        <taxon>Magnoliopsida</taxon>
        <taxon>eudicotyledons</taxon>
        <taxon>Gunneridae</taxon>
        <taxon>Pentapetalae</taxon>
        <taxon>rosids</taxon>
        <taxon>fabids</taxon>
        <taxon>Fabales</taxon>
        <taxon>Fabaceae</taxon>
        <taxon>Papilionoideae</taxon>
        <taxon>50 kb inversion clade</taxon>
        <taxon>NPAAA clade</taxon>
        <taxon>Hologalegina</taxon>
        <taxon>IRL clade</taxon>
        <taxon>Trifolieae</taxon>
        <taxon>Medicago</taxon>
    </lineage>
</organism>
<dbReference type="HOGENOM" id="CLU_2041550_0_0_1"/>
<dbReference type="PaxDb" id="3880-AES79994"/>
<feature type="region of interest" description="Disordered" evidence="1">
    <location>
        <begin position="60"/>
        <end position="83"/>
    </location>
</feature>
<evidence type="ECO:0000313" key="4">
    <source>
        <dbReference type="Proteomes" id="UP000002051"/>
    </source>
</evidence>
<reference evidence="2 4" key="1">
    <citation type="journal article" date="2011" name="Nature">
        <title>The Medicago genome provides insight into the evolution of rhizobial symbioses.</title>
        <authorList>
            <person name="Young N.D."/>
            <person name="Debelle F."/>
            <person name="Oldroyd G.E."/>
            <person name="Geurts R."/>
            <person name="Cannon S.B."/>
            <person name="Udvardi M.K."/>
            <person name="Benedito V.A."/>
            <person name="Mayer K.F."/>
            <person name="Gouzy J."/>
            <person name="Schoof H."/>
            <person name="Van de Peer Y."/>
            <person name="Proost S."/>
            <person name="Cook D.R."/>
            <person name="Meyers B.C."/>
            <person name="Spannagl M."/>
            <person name="Cheung F."/>
            <person name="De Mita S."/>
            <person name="Krishnakumar V."/>
            <person name="Gundlach H."/>
            <person name="Zhou S."/>
            <person name="Mudge J."/>
            <person name="Bharti A.K."/>
            <person name="Murray J.D."/>
            <person name="Naoumkina M.A."/>
            <person name="Rosen B."/>
            <person name="Silverstein K.A."/>
            <person name="Tang H."/>
            <person name="Rombauts S."/>
            <person name="Zhao P.X."/>
            <person name="Zhou P."/>
            <person name="Barbe V."/>
            <person name="Bardou P."/>
            <person name="Bechner M."/>
            <person name="Bellec A."/>
            <person name="Berger A."/>
            <person name="Berges H."/>
            <person name="Bidwell S."/>
            <person name="Bisseling T."/>
            <person name="Choisne N."/>
            <person name="Couloux A."/>
            <person name="Denny R."/>
            <person name="Deshpande S."/>
            <person name="Dai X."/>
            <person name="Doyle J.J."/>
            <person name="Dudez A.M."/>
            <person name="Farmer A.D."/>
            <person name="Fouteau S."/>
            <person name="Franken C."/>
            <person name="Gibelin C."/>
            <person name="Gish J."/>
            <person name="Goldstein S."/>
            <person name="Gonzalez A.J."/>
            <person name="Green P.J."/>
            <person name="Hallab A."/>
            <person name="Hartog M."/>
            <person name="Hua A."/>
            <person name="Humphray S.J."/>
            <person name="Jeong D.H."/>
            <person name="Jing Y."/>
            <person name="Jocker A."/>
            <person name="Kenton S.M."/>
            <person name="Kim D.J."/>
            <person name="Klee K."/>
            <person name="Lai H."/>
            <person name="Lang C."/>
            <person name="Lin S."/>
            <person name="Macmil S.L."/>
            <person name="Magdelenat G."/>
            <person name="Matthews L."/>
            <person name="McCorrison J."/>
            <person name="Monaghan E.L."/>
            <person name="Mun J.H."/>
            <person name="Najar F.Z."/>
            <person name="Nicholson C."/>
            <person name="Noirot C."/>
            <person name="O'Bleness M."/>
            <person name="Paule C.R."/>
            <person name="Poulain J."/>
            <person name="Prion F."/>
            <person name="Qin B."/>
            <person name="Qu C."/>
            <person name="Retzel E.F."/>
            <person name="Riddle C."/>
            <person name="Sallet E."/>
            <person name="Samain S."/>
            <person name="Samson N."/>
            <person name="Sanders I."/>
            <person name="Saurat O."/>
            <person name="Scarpelli C."/>
            <person name="Schiex T."/>
            <person name="Segurens B."/>
            <person name="Severin A.J."/>
            <person name="Sherrier D.J."/>
            <person name="Shi R."/>
            <person name="Sims S."/>
            <person name="Singer S.R."/>
            <person name="Sinharoy S."/>
            <person name="Sterck L."/>
            <person name="Viollet A."/>
            <person name="Wang B.B."/>
            <person name="Wang K."/>
            <person name="Wang M."/>
            <person name="Wang X."/>
            <person name="Warfsmann J."/>
            <person name="Weissenbach J."/>
            <person name="White D.D."/>
            <person name="White J.D."/>
            <person name="Wiley G.B."/>
            <person name="Wincker P."/>
            <person name="Xing Y."/>
            <person name="Yang L."/>
            <person name="Yao Z."/>
            <person name="Ying F."/>
            <person name="Zhai J."/>
            <person name="Zhou L."/>
            <person name="Zuber A."/>
            <person name="Denarie J."/>
            <person name="Dixon R.A."/>
            <person name="May G.D."/>
            <person name="Schwartz D.C."/>
            <person name="Rogers J."/>
            <person name="Quetier F."/>
            <person name="Town C.D."/>
            <person name="Roe B.A."/>
        </authorList>
    </citation>
    <scope>NUCLEOTIDE SEQUENCE [LARGE SCALE GENOMIC DNA]</scope>
    <source>
        <strain evidence="2">A17</strain>
        <strain evidence="3 4">cv. Jemalong A17</strain>
    </source>
</reference>
<name>G7L1C5_MEDTR</name>
<dbReference type="Proteomes" id="UP000002051">
    <property type="component" value="Unassembled WGS sequence"/>
</dbReference>
<keyword evidence="4" id="KW-1185">Reference proteome</keyword>
<evidence type="ECO:0000313" key="3">
    <source>
        <dbReference type="EnsemblPlants" id="AES79994"/>
    </source>
</evidence>
<dbReference type="EnsemblPlants" id="AES79994">
    <property type="protein sequence ID" value="AES79994"/>
    <property type="gene ID" value="MTR_7g075560"/>
</dbReference>
<reference evidence="3" key="3">
    <citation type="submission" date="2015-04" db="UniProtKB">
        <authorList>
            <consortium name="EnsemblPlants"/>
        </authorList>
    </citation>
    <scope>IDENTIFICATION</scope>
    <source>
        <strain evidence="3">cv. Jemalong A17</strain>
    </source>
</reference>
<evidence type="ECO:0000313" key="2">
    <source>
        <dbReference type="EMBL" id="AES79994.1"/>
    </source>
</evidence>